<protein>
    <submittedName>
        <fullName evidence="2">Uncharacterized protein</fullName>
    </submittedName>
</protein>
<gene>
    <name evidence="2" type="ORF">JYU34_013521</name>
</gene>
<evidence type="ECO:0000313" key="2">
    <source>
        <dbReference type="EMBL" id="KAG7302063.1"/>
    </source>
</evidence>
<evidence type="ECO:0000256" key="1">
    <source>
        <dbReference type="SAM" id="MobiDB-lite"/>
    </source>
</evidence>
<dbReference type="EMBL" id="JAHIBW010000018">
    <property type="protein sequence ID" value="KAG7302063.1"/>
    <property type="molecule type" value="Genomic_DNA"/>
</dbReference>
<feature type="compositionally biased region" description="Basic residues" evidence="1">
    <location>
        <begin position="92"/>
        <end position="102"/>
    </location>
</feature>
<comment type="caution">
    <text evidence="2">The sequence shown here is derived from an EMBL/GenBank/DDBJ whole genome shotgun (WGS) entry which is preliminary data.</text>
</comment>
<organism evidence="2 3">
    <name type="scientific">Plutella xylostella</name>
    <name type="common">Diamondback moth</name>
    <name type="synonym">Plutella maculipennis</name>
    <dbReference type="NCBI Taxonomy" id="51655"/>
    <lineage>
        <taxon>Eukaryota</taxon>
        <taxon>Metazoa</taxon>
        <taxon>Ecdysozoa</taxon>
        <taxon>Arthropoda</taxon>
        <taxon>Hexapoda</taxon>
        <taxon>Insecta</taxon>
        <taxon>Pterygota</taxon>
        <taxon>Neoptera</taxon>
        <taxon>Endopterygota</taxon>
        <taxon>Lepidoptera</taxon>
        <taxon>Glossata</taxon>
        <taxon>Ditrysia</taxon>
        <taxon>Yponomeutoidea</taxon>
        <taxon>Plutellidae</taxon>
        <taxon>Plutella</taxon>
    </lineage>
</organism>
<proteinExistence type="predicted"/>
<dbReference type="Proteomes" id="UP000823941">
    <property type="component" value="Chromosome 18"/>
</dbReference>
<accession>A0ABQ7QDN9</accession>
<feature type="compositionally biased region" description="Polar residues" evidence="1">
    <location>
        <begin position="71"/>
        <end position="90"/>
    </location>
</feature>
<feature type="region of interest" description="Disordered" evidence="1">
    <location>
        <begin position="48"/>
        <end position="102"/>
    </location>
</feature>
<keyword evidence="3" id="KW-1185">Reference proteome</keyword>
<name>A0ABQ7QDN9_PLUXY</name>
<reference evidence="2 3" key="1">
    <citation type="submission" date="2021-06" db="EMBL/GenBank/DDBJ databases">
        <title>A haploid diamondback moth (Plutella xylostella L.) genome assembly resolves 31 chromosomes and identifies a diamide resistance mutation.</title>
        <authorList>
            <person name="Ward C.M."/>
            <person name="Perry K.D."/>
            <person name="Baker G."/>
            <person name="Powis K."/>
            <person name="Heckel D.G."/>
            <person name="Baxter S.W."/>
        </authorList>
    </citation>
    <scope>NUCLEOTIDE SEQUENCE [LARGE SCALE GENOMIC DNA]</scope>
    <source>
        <strain evidence="2 3">LV</strain>
        <tissue evidence="2">Single pupa</tissue>
    </source>
</reference>
<evidence type="ECO:0000313" key="3">
    <source>
        <dbReference type="Proteomes" id="UP000823941"/>
    </source>
</evidence>
<sequence>MHHLLRVRLSGPLGQDAKLIFPIISQQVVETPKGVMWWHITSRAYTQHYAAPPRQAAGRKKRRAAAGRGTCPQSTRRSLSATRTDSTQPHVTPHKLPRGRNL</sequence>